<dbReference type="EnsemblMetazoa" id="RPRC010738-RA">
    <property type="protein sequence ID" value="RPRC010738-PA"/>
    <property type="gene ID" value="RPRC010738"/>
</dbReference>
<evidence type="ECO:0000256" key="2">
    <source>
        <dbReference type="ARBA" id="ARBA00022692"/>
    </source>
</evidence>
<dbReference type="STRING" id="13249.T1I369"/>
<evidence type="ECO:0008006" key="7">
    <source>
        <dbReference type="Google" id="ProtNLM"/>
    </source>
</evidence>
<evidence type="ECO:0000256" key="3">
    <source>
        <dbReference type="ARBA" id="ARBA00022989"/>
    </source>
</evidence>
<dbReference type="EMBL" id="ACPB03014814">
    <property type="status" value="NOT_ANNOTATED_CDS"/>
    <property type="molecule type" value="Genomic_DNA"/>
</dbReference>
<dbReference type="GO" id="GO:0016020">
    <property type="term" value="C:membrane"/>
    <property type="evidence" value="ECO:0007669"/>
    <property type="project" value="UniProtKB-SubCell"/>
</dbReference>
<sequence>MSYFAVCLTYFDAGVEVTGGRWKSTMSVFYMYSYGLGYFTLAGLAYFFRRWNHLHIVISLLSLLLFSFWWFLPESPRWLLTRNQLDGVMGVLEAAASINSKPLPSDVVVRIKKMEVLYFSGQRNKVEVEMLFKTPIMKHLTVITPFIFFFIFISYYGLTLRKVTLFSITDIMHVLMIKGGLEMIATSVALILTYCPGIMFLVVSTLVEGILCLASTLWPSRSPASMVLILASRFFASVTNTSIAMTVASFYPTSIRMTGLGWGYTCVGLALFVATNVVNLVSKYETY</sequence>
<dbReference type="InterPro" id="IPR005828">
    <property type="entry name" value="MFS_sugar_transport-like"/>
</dbReference>
<dbReference type="InParanoid" id="T1I369"/>
<evidence type="ECO:0000313" key="6">
    <source>
        <dbReference type="Proteomes" id="UP000015103"/>
    </source>
</evidence>
<dbReference type="Gene3D" id="1.20.1250.20">
    <property type="entry name" value="MFS general substrate transporter like domains"/>
    <property type="match status" value="1"/>
</dbReference>
<reference evidence="5" key="1">
    <citation type="submission" date="2015-05" db="UniProtKB">
        <authorList>
            <consortium name="EnsemblMetazoa"/>
        </authorList>
    </citation>
    <scope>IDENTIFICATION</scope>
</reference>
<keyword evidence="4" id="KW-0472">Membrane</keyword>
<dbReference type="AlphaFoldDB" id="T1I369"/>
<proteinExistence type="predicted"/>
<evidence type="ECO:0000256" key="1">
    <source>
        <dbReference type="ARBA" id="ARBA00004141"/>
    </source>
</evidence>
<evidence type="ECO:0000313" key="5">
    <source>
        <dbReference type="EnsemblMetazoa" id="RPRC010738-PA"/>
    </source>
</evidence>
<dbReference type="GO" id="GO:0022857">
    <property type="term" value="F:transmembrane transporter activity"/>
    <property type="evidence" value="ECO:0007669"/>
    <property type="project" value="InterPro"/>
</dbReference>
<organism evidence="5 6">
    <name type="scientific">Rhodnius prolixus</name>
    <name type="common">Triatomid bug</name>
    <dbReference type="NCBI Taxonomy" id="13249"/>
    <lineage>
        <taxon>Eukaryota</taxon>
        <taxon>Metazoa</taxon>
        <taxon>Ecdysozoa</taxon>
        <taxon>Arthropoda</taxon>
        <taxon>Hexapoda</taxon>
        <taxon>Insecta</taxon>
        <taxon>Pterygota</taxon>
        <taxon>Neoptera</taxon>
        <taxon>Paraneoptera</taxon>
        <taxon>Hemiptera</taxon>
        <taxon>Heteroptera</taxon>
        <taxon>Panheteroptera</taxon>
        <taxon>Cimicomorpha</taxon>
        <taxon>Reduviidae</taxon>
        <taxon>Triatominae</taxon>
        <taxon>Rhodnius</taxon>
    </lineage>
</organism>
<dbReference type="Proteomes" id="UP000015103">
    <property type="component" value="Unassembled WGS sequence"/>
</dbReference>
<keyword evidence="3" id="KW-1133">Transmembrane helix</keyword>
<name>T1I369_RHOPR</name>
<dbReference type="HOGENOM" id="CLU_971730_0_0_1"/>
<evidence type="ECO:0000256" key="4">
    <source>
        <dbReference type="ARBA" id="ARBA00023136"/>
    </source>
</evidence>
<keyword evidence="6" id="KW-1185">Reference proteome</keyword>
<protein>
    <recommendedName>
        <fullName evidence="7">Major facilitator superfamily (MFS) profile domain-containing protein</fullName>
    </recommendedName>
</protein>
<dbReference type="OMA" id="PAYLICI"/>
<comment type="subcellular location">
    <subcellularLocation>
        <location evidence="1">Membrane</location>
        <topology evidence="1">Multi-pass membrane protein</topology>
    </subcellularLocation>
</comment>
<dbReference type="VEuPathDB" id="VectorBase:RPRC010738"/>
<dbReference type="eggNOG" id="KOG0255">
    <property type="taxonomic scope" value="Eukaryota"/>
</dbReference>
<dbReference type="InterPro" id="IPR036259">
    <property type="entry name" value="MFS_trans_sf"/>
</dbReference>
<dbReference type="Pfam" id="PF00083">
    <property type="entry name" value="Sugar_tr"/>
    <property type="match status" value="1"/>
</dbReference>
<keyword evidence="2" id="KW-0812">Transmembrane</keyword>
<dbReference type="SUPFAM" id="SSF103473">
    <property type="entry name" value="MFS general substrate transporter"/>
    <property type="match status" value="1"/>
</dbReference>
<accession>T1I369</accession>
<dbReference type="PANTHER" id="PTHR24064">
    <property type="entry name" value="SOLUTE CARRIER FAMILY 22 MEMBER"/>
    <property type="match status" value="1"/>
</dbReference>